<comment type="similarity">
    <text evidence="2 7">Belongs to the ExbD/TolR family.</text>
</comment>
<dbReference type="Pfam" id="PF02472">
    <property type="entry name" value="ExbD"/>
    <property type="match status" value="1"/>
</dbReference>
<dbReference type="Proteomes" id="UP000273675">
    <property type="component" value="Unassembled WGS sequence"/>
</dbReference>
<dbReference type="Gene3D" id="3.30.420.270">
    <property type="match status" value="1"/>
</dbReference>
<reference evidence="9 10" key="1">
    <citation type="submission" date="2018-10" db="EMBL/GenBank/DDBJ databases">
        <title>Genomic Encyclopedia of Type Strains, Phase IV (KMG-IV): sequencing the most valuable type-strain genomes for metagenomic binning, comparative biology and taxonomic classification.</title>
        <authorList>
            <person name="Goeker M."/>
        </authorList>
    </citation>
    <scope>NUCLEOTIDE SEQUENCE [LARGE SCALE GENOMIC DNA]</scope>
    <source>
        <strain evidence="9 10">DSM 4734</strain>
    </source>
</reference>
<evidence type="ECO:0000256" key="2">
    <source>
        <dbReference type="ARBA" id="ARBA00005811"/>
    </source>
</evidence>
<dbReference type="GO" id="GO:0022857">
    <property type="term" value="F:transmembrane transporter activity"/>
    <property type="evidence" value="ECO:0007669"/>
    <property type="project" value="InterPro"/>
</dbReference>
<accession>A0A495D2N0</accession>
<keyword evidence="7" id="KW-0653">Protein transport</keyword>
<evidence type="ECO:0000256" key="8">
    <source>
        <dbReference type="SAM" id="Phobius"/>
    </source>
</evidence>
<gene>
    <name evidence="9" type="ORF">C7435_2879</name>
</gene>
<protein>
    <submittedName>
        <fullName evidence="9">Outer membrane transport energization protein ExbD</fullName>
    </submittedName>
</protein>
<proteinExistence type="inferred from homology"/>
<evidence type="ECO:0000313" key="9">
    <source>
        <dbReference type="EMBL" id="RKQ95190.1"/>
    </source>
</evidence>
<dbReference type="RefSeq" id="WP_075191072.1">
    <property type="nucleotide sequence ID" value="NZ_RBIM01000007.1"/>
</dbReference>
<keyword evidence="5 8" id="KW-1133">Transmembrane helix</keyword>
<dbReference type="OrthoDB" id="7631637at2"/>
<comment type="subcellular location">
    <subcellularLocation>
        <location evidence="1">Cell membrane</location>
        <topology evidence="1">Single-pass membrane protein</topology>
    </subcellularLocation>
    <subcellularLocation>
        <location evidence="7">Cell membrane</location>
        <topology evidence="7">Single-pass type II membrane protein</topology>
    </subcellularLocation>
</comment>
<evidence type="ECO:0000256" key="6">
    <source>
        <dbReference type="ARBA" id="ARBA00023136"/>
    </source>
</evidence>
<dbReference type="EMBL" id="RBIM01000007">
    <property type="protein sequence ID" value="RKQ95190.1"/>
    <property type="molecule type" value="Genomic_DNA"/>
</dbReference>
<evidence type="ECO:0000313" key="10">
    <source>
        <dbReference type="Proteomes" id="UP000273675"/>
    </source>
</evidence>
<dbReference type="GO" id="GO:0005886">
    <property type="term" value="C:plasma membrane"/>
    <property type="evidence" value="ECO:0007669"/>
    <property type="project" value="UniProtKB-SubCell"/>
</dbReference>
<evidence type="ECO:0000256" key="5">
    <source>
        <dbReference type="ARBA" id="ARBA00022989"/>
    </source>
</evidence>
<keyword evidence="6 8" id="KW-0472">Membrane</keyword>
<comment type="caution">
    <text evidence="9">The sequence shown here is derived from an EMBL/GenBank/DDBJ whole genome shotgun (WGS) entry which is preliminary data.</text>
</comment>
<keyword evidence="4 7" id="KW-0812">Transmembrane</keyword>
<dbReference type="AlphaFoldDB" id="A0A495D2N0"/>
<keyword evidence="7" id="KW-0813">Transport</keyword>
<evidence type="ECO:0000256" key="3">
    <source>
        <dbReference type="ARBA" id="ARBA00022475"/>
    </source>
</evidence>
<dbReference type="InterPro" id="IPR003400">
    <property type="entry name" value="ExbD"/>
</dbReference>
<feature type="transmembrane region" description="Helical" evidence="8">
    <location>
        <begin position="20"/>
        <end position="37"/>
    </location>
</feature>
<evidence type="ECO:0000256" key="4">
    <source>
        <dbReference type="ARBA" id="ARBA00022692"/>
    </source>
</evidence>
<organism evidence="9 10">
    <name type="scientific">Maricaulis maris</name>
    <dbReference type="NCBI Taxonomy" id="74318"/>
    <lineage>
        <taxon>Bacteria</taxon>
        <taxon>Pseudomonadati</taxon>
        <taxon>Pseudomonadota</taxon>
        <taxon>Alphaproteobacteria</taxon>
        <taxon>Maricaulales</taxon>
        <taxon>Maricaulaceae</taxon>
        <taxon>Maricaulis</taxon>
    </lineage>
</organism>
<evidence type="ECO:0000256" key="1">
    <source>
        <dbReference type="ARBA" id="ARBA00004162"/>
    </source>
</evidence>
<dbReference type="PANTHER" id="PTHR30558">
    <property type="entry name" value="EXBD MEMBRANE COMPONENT OF PMF-DRIVEN MACROMOLECULE IMPORT SYSTEM"/>
    <property type="match status" value="1"/>
</dbReference>
<evidence type="ECO:0000256" key="7">
    <source>
        <dbReference type="RuleBase" id="RU003879"/>
    </source>
</evidence>
<sequence length="135" mass="15126">MRRRQKHQDDQAEVNMTPMLDIVFILLIFFIVTATFLSEEGIDMRPPADNPNDPPPDAAPPIVIQVDGDNEIFVNQVRTDVDRVLSAVNRFRAEEPSSAVLLEVYDEADHGIIVQIWDEMGANGVPVSIQRQTDG</sequence>
<name>A0A495D2N0_9PROT</name>
<dbReference type="GO" id="GO:0015031">
    <property type="term" value="P:protein transport"/>
    <property type="evidence" value="ECO:0007669"/>
    <property type="project" value="UniProtKB-KW"/>
</dbReference>
<dbReference type="PANTHER" id="PTHR30558:SF13">
    <property type="entry name" value="BIOPOLYMER TRANSPORT PROTEIN EXBD2"/>
    <property type="match status" value="1"/>
</dbReference>
<keyword evidence="3" id="KW-1003">Cell membrane</keyword>